<dbReference type="SUPFAM" id="SSF53756">
    <property type="entry name" value="UDP-Glycosyltransferase/glycogen phosphorylase"/>
    <property type="match status" value="1"/>
</dbReference>
<dbReference type="GO" id="GO:0006623">
    <property type="term" value="P:protein targeting to vacuole"/>
    <property type="evidence" value="ECO:0007669"/>
    <property type="project" value="TreeGrafter"/>
</dbReference>
<dbReference type="PANTHER" id="PTHR16166">
    <property type="entry name" value="VACUOLAR PROTEIN SORTING-ASSOCIATED PROTEIN VPS13"/>
    <property type="match status" value="1"/>
</dbReference>
<dbReference type="Proteomes" id="UP001271007">
    <property type="component" value="Unassembled WGS sequence"/>
</dbReference>
<dbReference type="InterPro" id="IPR026847">
    <property type="entry name" value="VPS13"/>
</dbReference>
<comment type="similarity">
    <text evidence="1">Belongs to the VPS13 family.</text>
</comment>
<feature type="compositionally biased region" description="Polar residues" evidence="2">
    <location>
        <begin position="212"/>
        <end position="222"/>
    </location>
</feature>
<evidence type="ECO:0000313" key="3">
    <source>
        <dbReference type="EMBL" id="KAK3046188.1"/>
    </source>
</evidence>
<keyword evidence="4" id="KW-1185">Reference proteome</keyword>
<gene>
    <name evidence="3" type="ORF">LTR09_012310</name>
</gene>
<dbReference type="EMBL" id="JAWDJX010000109">
    <property type="protein sequence ID" value="KAK3046188.1"/>
    <property type="molecule type" value="Genomic_DNA"/>
</dbReference>
<proteinExistence type="inferred from homology"/>
<evidence type="ECO:0000256" key="1">
    <source>
        <dbReference type="ARBA" id="ARBA00006545"/>
    </source>
</evidence>
<feature type="compositionally biased region" description="Low complexity" evidence="2">
    <location>
        <begin position="231"/>
        <end position="253"/>
    </location>
</feature>
<comment type="caution">
    <text evidence="3">The sequence shown here is derived from an EMBL/GenBank/DDBJ whole genome shotgun (WGS) entry which is preliminary data.</text>
</comment>
<organism evidence="3 4">
    <name type="scientific">Extremus antarcticus</name>
    <dbReference type="NCBI Taxonomy" id="702011"/>
    <lineage>
        <taxon>Eukaryota</taxon>
        <taxon>Fungi</taxon>
        <taxon>Dikarya</taxon>
        <taxon>Ascomycota</taxon>
        <taxon>Pezizomycotina</taxon>
        <taxon>Dothideomycetes</taxon>
        <taxon>Dothideomycetidae</taxon>
        <taxon>Mycosphaerellales</taxon>
        <taxon>Extremaceae</taxon>
        <taxon>Extremus</taxon>
    </lineage>
</organism>
<evidence type="ECO:0000256" key="2">
    <source>
        <dbReference type="SAM" id="MobiDB-lite"/>
    </source>
</evidence>
<dbReference type="AlphaFoldDB" id="A0AAJ0G3W6"/>
<accession>A0AAJ0G3W6</accession>
<dbReference type="GO" id="GO:0045053">
    <property type="term" value="P:protein retention in Golgi apparatus"/>
    <property type="evidence" value="ECO:0007669"/>
    <property type="project" value="TreeGrafter"/>
</dbReference>
<evidence type="ECO:0000313" key="4">
    <source>
        <dbReference type="Proteomes" id="UP001271007"/>
    </source>
</evidence>
<protein>
    <submittedName>
        <fullName evidence="3">Uncharacterized protein</fullName>
    </submittedName>
</protein>
<name>A0AAJ0G3W6_9PEZI</name>
<sequence>MVARAGAGPDPIPHRQLTADKLAHAIEFCLKPESLERAKILASKIATERGSDTGKSLTSHSQHLLIDQLTTSSPSGALSFHQCLDIDRLRCLLAPSRPATWRIKRTHVRLSAFGACTLANANLLEFSDLKLYRPQEYDTDEGPWDPISGFGAEAVGALSSMVNGLSEMPSETWKALQVPTGTSRKQSQVSLSTMARKSESSPVDRELALASTLEQSQTSLNVQDDRARDLSLSTKSAVSTSNSSTRSSSPSGTWQGQSRPKQDPRENALRKQYCSSRKDHDMLRQTGVHTSKGFGRMVKAVVQAPMDMSVGITKGFHNVPKLWGDDTVRPQQRVKDLNSGLKAVGKEFGYGMYDGITGLVTQPWNGARKEGTSGFFKGMGKGIGGFATKPSAALWSIPSYFMKGAHKEMQKLFGGNVQNYIVASRATQGYEEWLQSSDAEKQDVIERWKLQTTWAG</sequence>
<reference evidence="3" key="1">
    <citation type="submission" date="2023-04" db="EMBL/GenBank/DDBJ databases">
        <title>Black Yeasts Isolated from many extreme environments.</title>
        <authorList>
            <person name="Coleine C."/>
            <person name="Stajich J.E."/>
            <person name="Selbmann L."/>
        </authorList>
    </citation>
    <scope>NUCLEOTIDE SEQUENCE</scope>
    <source>
        <strain evidence="3">CCFEE 5312</strain>
    </source>
</reference>
<feature type="region of interest" description="Disordered" evidence="2">
    <location>
        <begin position="175"/>
        <end position="268"/>
    </location>
</feature>
<feature type="compositionally biased region" description="Polar residues" evidence="2">
    <location>
        <begin position="179"/>
        <end position="195"/>
    </location>
</feature>
<dbReference type="PANTHER" id="PTHR16166:SF93">
    <property type="entry name" value="INTERMEMBRANE LIPID TRANSFER PROTEIN VPS13"/>
    <property type="match status" value="1"/>
</dbReference>
<feature type="compositionally biased region" description="Basic and acidic residues" evidence="2">
    <location>
        <begin position="196"/>
        <end position="207"/>
    </location>
</feature>